<evidence type="ECO:0000313" key="4">
    <source>
        <dbReference type="Proteomes" id="UP000266482"/>
    </source>
</evidence>
<dbReference type="PANTHER" id="PTHR43649">
    <property type="entry name" value="ARABINOSE-BINDING PROTEIN-RELATED"/>
    <property type="match status" value="1"/>
</dbReference>
<dbReference type="Gene3D" id="3.40.190.10">
    <property type="entry name" value="Periplasmic binding protein-like II"/>
    <property type="match status" value="2"/>
</dbReference>
<dbReference type="SUPFAM" id="SSF53850">
    <property type="entry name" value="Periplasmic binding protein-like II"/>
    <property type="match status" value="1"/>
</dbReference>
<evidence type="ECO:0000256" key="2">
    <source>
        <dbReference type="SAM" id="Phobius"/>
    </source>
</evidence>
<dbReference type="OrthoDB" id="9798191at2"/>
<evidence type="ECO:0000256" key="1">
    <source>
        <dbReference type="SAM" id="MobiDB-lite"/>
    </source>
</evidence>
<dbReference type="AlphaFoldDB" id="A0A3A1VED2"/>
<sequence>MLASLARIGKRKGGCRVKSSRFLYSLLALCTVIAITALPGCGDSGRSRTSDNTAGSGEGNRSQPVVLRYTSFQLDSASIYFDTIAEFERANPDIRIEVDYIENANYTTGLKMRLLGGEKMVVFDVWSPSLFEEIRRLEHNVYLDLNGSDFLNDFLPSSLEPVTIGGRVYGVPGLMHTCGLLFNRSMFERLGLEVPKTWEEFLEVCEALKSYGIVPIAFNSEWWVPQFLFGSMMSNNGADAAWTNKLEQGEVKADDPILIDAMMKTKLIVDRGYVPADWQRHKHEQSREMMVRGEAAMLVTGTWDLPVITGGSPDQDFDFMMVPGEERTVPNLNIGSYKVISSGTAHPEEAKRFLAYMNGRERQQELAGKLLAVPAVHNAHIDDPVVNKISAFVTRQDAAIYWPHTVSTESLQVAILEQVNAYLTGKNLSSSISSIQQQLDRHRIPQ</sequence>
<feature type="compositionally biased region" description="Polar residues" evidence="1">
    <location>
        <begin position="50"/>
        <end position="62"/>
    </location>
</feature>
<evidence type="ECO:0000313" key="3">
    <source>
        <dbReference type="EMBL" id="RIX59268.1"/>
    </source>
</evidence>
<keyword evidence="2" id="KW-0472">Membrane</keyword>
<dbReference type="EMBL" id="QXQA01000002">
    <property type="protein sequence ID" value="RIX59268.1"/>
    <property type="molecule type" value="Genomic_DNA"/>
</dbReference>
<dbReference type="Proteomes" id="UP000266482">
    <property type="component" value="Unassembled WGS sequence"/>
</dbReference>
<proteinExistence type="predicted"/>
<comment type="caution">
    <text evidence="3">The sequence shown here is derived from an EMBL/GenBank/DDBJ whole genome shotgun (WGS) entry which is preliminary data.</text>
</comment>
<feature type="region of interest" description="Disordered" evidence="1">
    <location>
        <begin position="43"/>
        <end position="62"/>
    </location>
</feature>
<dbReference type="PANTHER" id="PTHR43649:SF12">
    <property type="entry name" value="DIACETYLCHITOBIOSE BINDING PROTEIN DASA"/>
    <property type="match status" value="1"/>
</dbReference>
<dbReference type="Pfam" id="PF01547">
    <property type="entry name" value="SBP_bac_1"/>
    <property type="match status" value="1"/>
</dbReference>
<reference evidence="3 4" key="1">
    <citation type="submission" date="2018-09" db="EMBL/GenBank/DDBJ databases">
        <title>Paenibacillus aracenensis nov. sp. isolated from a cave in southern Spain.</title>
        <authorList>
            <person name="Jurado V."/>
            <person name="Gutierrez-Patricio S."/>
            <person name="Gonzalez-Pimentel J.L."/>
            <person name="Miller A.Z."/>
            <person name="Laiz L."/>
            <person name="Saiz-Jimenez C."/>
        </authorList>
    </citation>
    <scope>NUCLEOTIDE SEQUENCE [LARGE SCALE GENOMIC DNA]</scope>
    <source>
        <strain evidence="3 4">DSM 22867</strain>
    </source>
</reference>
<protein>
    <submittedName>
        <fullName evidence="3">Extracellular solute-binding protein</fullName>
    </submittedName>
</protein>
<feature type="transmembrane region" description="Helical" evidence="2">
    <location>
        <begin position="21"/>
        <end position="40"/>
    </location>
</feature>
<keyword evidence="4" id="KW-1185">Reference proteome</keyword>
<keyword evidence="2" id="KW-0812">Transmembrane</keyword>
<name>A0A3A1VED2_9BACL</name>
<gene>
    <name evidence="3" type="ORF">D3P08_03680</name>
</gene>
<accession>A0A3A1VED2</accession>
<organism evidence="3 4">
    <name type="scientific">Paenibacillus nanensis</name>
    <dbReference type="NCBI Taxonomy" id="393251"/>
    <lineage>
        <taxon>Bacteria</taxon>
        <taxon>Bacillati</taxon>
        <taxon>Bacillota</taxon>
        <taxon>Bacilli</taxon>
        <taxon>Bacillales</taxon>
        <taxon>Paenibacillaceae</taxon>
        <taxon>Paenibacillus</taxon>
    </lineage>
</organism>
<keyword evidence="2" id="KW-1133">Transmembrane helix</keyword>
<dbReference type="InterPro" id="IPR050490">
    <property type="entry name" value="Bact_solute-bd_prot1"/>
</dbReference>
<dbReference type="InterPro" id="IPR006059">
    <property type="entry name" value="SBP"/>
</dbReference>